<proteinExistence type="predicted"/>
<dbReference type="OrthoDB" id="7193077at2"/>
<feature type="compositionally biased region" description="Polar residues" evidence="1">
    <location>
        <begin position="27"/>
        <end position="39"/>
    </location>
</feature>
<keyword evidence="2" id="KW-0732">Signal</keyword>
<dbReference type="RefSeq" id="WP_121153617.1">
    <property type="nucleotide sequence ID" value="NZ_CP032829.1"/>
</dbReference>
<dbReference type="Proteomes" id="UP000276254">
    <property type="component" value="Chromosome"/>
</dbReference>
<evidence type="ECO:0000256" key="2">
    <source>
        <dbReference type="SAM" id="SignalP"/>
    </source>
</evidence>
<name>A0A494THF8_SPHPE</name>
<evidence type="ECO:0000313" key="3">
    <source>
        <dbReference type="EMBL" id="AYJ86884.1"/>
    </source>
</evidence>
<feature type="signal peptide" evidence="2">
    <location>
        <begin position="1"/>
        <end position="26"/>
    </location>
</feature>
<keyword evidence="4" id="KW-1185">Reference proteome</keyword>
<sequence>MNITKITGMAMAAVAAMVLTTAPAAAQSHQRPTHAQNSHHAAAKHHRVQKRKVCKTERHHGKRVKVCRWVRR</sequence>
<gene>
    <name evidence="3" type="ORF">D3Y57_14215</name>
</gene>
<evidence type="ECO:0000313" key="4">
    <source>
        <dbReference type="Proteomes" id="UP000276254"/>
    </source>
</evidence>
<feature type="region of interest" description="Disordered" evidence="1">
    <location>
        <begin position="23"/>
        <end position="59"/>
    </location>
</feature>
<protein>
    <recommendedName>
        <fullName evidence="5">SRCR domain-containing protein</fullName>
    </recommendedName>
</protein>
<dbReference type="AlphaFoldDB" id="A0A494THF8"/>
<feature type="compositionally biased region" description="Basic residues" evidence="1">
    <location>
        <begin position="41"/>
        <end position="59"/>
    </location>
</feature>
<dbReference type="EMBL" id="CP032829">
    <property type="protein sequence ID" value="AYJ86884.1"/>
    <property type="molecule type" value="Genomic_DNA"/>
</dbReference>
<accession>A0A494THF8</accession>
<feature type="chain" id="PRO_5019723912" description="SRCR domain-containing protein" evidence="2">
    <location>
        <begin position="27"/>
        <end position="72"/>
    </location>
</feature>
<reference evidence="3 4" key="1">
    <citation type="submission" date="2018-09" db="EMBL/GenBank/DDBJ databases">
        <title>Sphingomonas peninsula sp. nov., isolated from fildes peninsula, Antarctic soil.</title>
        <authorList>
            <person name="Yingchao G."/>
        </authorList>
    </citation>
    <scope>NUCLEOTIDE SEQUENCE [LARGE SCALE GENOMIC DNA]</scope>
    <source>
        <strain evidence="3 4">YZ-8</strain>
    </source>
</reference>
<organism evidence="3 4">
    <name type="scientific">Sphingomonas paeninsulae</name>
    <dbReference type="NCBI Taxonomy" id="2319844"/>
    <lineage>
        <taxon>Bacteria</taxon>
        <taxon>Pseudomonadati</taxon>
        <taxon>Pseudomonadota</taxon>
        <taxon>Alphaproteobacteria</taxon>
        <taxon>Sphingomonadales</taxon>
        <taxon>Sphingomonadaceae</taxon>
        <taxon>Sphingomonas</taxon>
    </lineage>
</organism>
<dbReference type="KEGG" id="spha:D3Y57_14215"/>
<evidence type="ECO:0000256" key="1">
    <source>
        <dbReference type="SAM" id="MobiDB-lite"/>
    </source>
</evidence>
<evidence type="ECO:0008006" key="5">
    <source>
        <dbReference type="Google" id="ProtNLM"/>
    </source>
</evidence>